<evidence type="ECO:0000313" key="3">
    <source>
        <dbReference type="Proteomes" id="UP000279089"/>
    </source>
</evidence>
<dbReference type="Proteomes" id="UP000279089">
    <property type="component" value="Unassembled WGS sequence"/>
</dbReference>
<sequence length="413" mass="46752">MNIKKAGVFLYTMLSTMKVNLVGQLWLSELLVVIAAPFTFRPDDLKTYPYLKKILVALLVLLVFQMVTDLLAVGNSPQNYLRGWAATVIALLSFVVLFKTLNDTTTILFFLFMTMIKNIIYTDDIVDSDMSYFKFKIAPILTMAMYLVLYQLYKRGELKMALTVLIGCSLLCFAFDSRSTGVIFFIGAVITYFMNNNVHISRQKVILFSVMAAVLFQVAYVFYVRSVLAGEIGGEHSRTQIGRLANPYNPLELLITGRAETFAAGAAIADAPLFGHGSWAEDKSLKYYMILLMYHNEDLNTQRAKEDTHLVPSHSVLMGAWVNWGIGGFLAVLYLFWMIVKMGLYIIRNGQELALYPVLVLIFIGLIWTFLFSPFQHLRLYIPGLAAIIMNNYYALVMETEEEEPPYGIPIHA</sequence>
<comment type="caution">
    <text evidence="2">The sequence shown here is derived from an EMBL/GenBank/DDBJ whole genome shotgun (WGS) entry which is preliminary data.</text>
</comment>
<feature type="transmembrane region" description="Helical" evidence="1">
    <location>
        <begin position="205"/>
        <end position="223"/>
    </location>
</feature>
<protein>
    <recommendedName>
        <fullName evidence="4">O-antigen ligase domain-containing protein</fullName>
    </recommendedName>
</protein>
<keyword evidence="3" id="KW-1185">Reference proteome</keyword>
<feature type="transmembrane region" description="Helical" evidence="1">
    <location>
        <begin position="321"/>
        <end position="341"/>
    </location>
</feature>
<feature type="transmembrane region" description="Helical" evidence="1">
    <location>
        <begin position="133"/>
        <end position="152"/>
    </location>
</feature>
<dbReference type="RefSeq" id="WP_120514732.1">
    <property type="nucleotide sequence ID" value="NZ_QXZY01000002.1"/>
</dbReference>
<keyword evidence="1" id="KW-0472">Membrane</keyword>
<evidence type="ECO:0000256" key="1">
    <source>
        <dbReference type="SAM" id="Phobius"/>
    </source>
</evidence>
<feature type="transmembrane region" description="Helical" evidence="1">
    <location>
        <begin position="164"/>
        <end position="193"/>
    </location>
</feature>
<dbReference type="OrthoDB" id="118203at2"/>
<name>A0A3N4N2D6_9BACT</name>
<proteinExistence type="predicted"/>
<keyword evidence="1" id="KW-0812">Transmembrane</keyword>
<keyword evidence="1" id="KW-1133">Transmembrane helix</keyword>
<evidence type="ECO:0000313" key="2">
    <source>
        <dbReference type="EMBL" id="RPD41793.1"/>
    </source>
</evidence>
<accession>A0A3N4N2D6</accession>
<feature type="transmembrane region" description="Helical" evidence="1">
    <location>
        <begin position="21"/>
        <end position="42"/>
    </location>
</feature>
<evidence type="ECO:0008006" key="4">
    <source>
        <dbReference type="Google" id="ProtNLM"/>
    </source>
</evidence>
<dbReference type="AlphaFoldDB" id="A0A3N4N2D6"/>
<organism evidence="2 3">
    <name type="scientific">Chitinophaga barathri</name>
    <dbReference type="NCBI Taxonomy" id="1647451"/>
    <lineage>
        <taxon>Bacteria</taxon>
        <taxon>Pseudomonadati</taxon>
        <taxon>Bacteroidota</taxon>
        <taxon>Chitinophagia</taxon>
        <taxon>Chitinophagales</taxon>
        <taxon>Chitinophagaceae</taxon>
        <taxon>Chitinophaga</taxon>
    </lineage>
</organism>
<dbReference type="EMBL" id="RMBX01000003">
    <property type="protein sequence ID" value="RPD41793.1"/>
    <property type="molecule type" value="Genomic_DNA"/>
</dbReference>
<feature type="transmembrane region" description="Helical" evidence="1">
    <location>
        <begin position="353"/>
        <end position="372"/>
    </location>
</feature>
<feature type="transmembrane region" description="Helical" evidence="1">
    <location>
        <begin position="54"/>
        <end position="73"/>
    </location>
</feature>
<reference evidence="3" key="1">
    <citation type="submission" date="2018-11" db="EMBL/GenBank/DDBJ databases">
        <title>Chitinophaga lutea sp.nov., isolate from arsenic contaminated soil.</title>
        <authorList>
            <person name="Zong Y."/>
        </authorList>
    </citation>
    <scope>NUCLEOTIDE SEQUENCE [LARGE SCALE GENOMIC DNA]</scope>
    <source>
        <strain evidence="3">YLT18</strain>
    </source>
</reference>
<gene>
    <name evidence="2" type="ORF">EG028_06390</name>
</gene>